<dbReference type="EMBL" id="CAJFCJ010000014">
    <property type="protein sequence ID" value="CAD5121697.1"/>
    <property type="molecule type" value="Genomic_DNA"/>
</dbReference>
<protein>
    <submittedName>
        <fullName evidence="2">DgyrCDS10182</fullName>
    </submittedName>
</protein>
<keyword evidence="3" id="KW-1185">Reference proteome</keyword>
<dbReference type="Proteomes" id="UP000549394">
    <property type="component" value="Unassembled WGS sequence"/>
</dbReference>
<keyword evidence="1" id="KW-0732">Signal</keyword>
<feature type="signal peptide" evidence="1">
    <location>
        <begin position="1"/>
        <end position="16"/>
    </location>
</feature>
<name>A0A7I8W0M0_9ANNE</name>
<organism evidence="2 3">
    <name type="scientific">Dimorphilus gyrociliatus</name>
    <dbReference type="NCBI Taxonomy" id="2664684"/>
    <lineage>
        <taxon>Eukaryota</taxon>
        <taxon>Metazoa</taxon>
        <taxon>Spiralia</taxon>
        <taxon>Lophotrochozoa</taxon>
        <taxon>Annelida</taxon>
        <taxon>Polychaeta</taxon>
        <taxon>Polychaeta incertae sedis</taxon>
        <taxon>Dinophilidae</taxon>
        <taxon>Dimorphilus</taxon>
    </lineage>
</organism>
<dbReference type="Gene3D" id="3.40.50.1820">
    <property type="entry name" value="alpha/beta hydrolase"/>
    <property type="match status" value="1"/>
</dbReference>
<dbReference type="InterPro" id="IPR029058">
    <property type="entry name" value="AB_hydrolase_fold"/>
</dbReference>
<gene>
    <name evidence="2" type="ORF">DGYR_LOCUS9611</name>
</gene>
<comment type="caution">
    <text evidence="2">The sequence shown here is derived from an EMBL/GenBank/DDBJ whole genome shotgun (WGS) entry which is preliminary data.</text>
</comment>
<dbReference type="SUPFAM" id="SSF53474">
    <property type="entry name" value="alpha/beta-Hydrolases"/>
    <property type="match status" value="1"/>
</dbReference>
<accession>A0A7I8W0M0</accession>
<proteinExistence type="predicted"/>
<dbReference type="OrthoDB" id="2020799at2759"/>
<dbReference type="AlphaFoldDB" id="A0A7I8W0M0"/>
<dbReference type="PANTHER" id="PTHR31497:SF0">
    <property type="entry name" value="AUTOCRINE PROLIFERATION REPRESSOR PROTEIN A"/>
    <property type="match status" value="1"/>
</dbReference>
<dbReference type="PANTHER" id="PTHR31497">
    <property type="entry name" value="AUTOCRINE PROLIFERATION REPRESSOR PROTEIN A"/>
    <property type="match status" value="1"/>
</dbReference>
<evidence type="ECO:0000256" key="1">
    <source>
        <dbReference type="SAM" id="SignalP"/>
    </source>
</evidence>
<dbReference type="Pfam" id="PF10142">
    <property type="entry name" value="PhoPQ_related"/>
    <property type="match status" value="1"/>
</dbReference>
<dbReference type="InterPro" id="IPR009199">
    <property type="entry name" value="PhoPQ-act_pathogen-rel_PqaA"/>
</dbReference>
<reference evidence="2 3" key="1">
    <citation type="submission" date="2020-08" db="EMBL/GenBank/DDBJ databases">
        <authorList>
            <person name="Hejnol A."/>
        </authorList>
    </citation>
    <scope>NUCLEOTIDE SEQUENCE [LARGE SCALE GENOMIC DNA]</scope>
</reference>
<evidence type="ECO:0000313" key="3">
    <source>
        <dbReference type="Proteomes" id="UP000549394"/>
    </source>
</evidence>
<feature type="chain" id="PRO_5029609415" evidence="1">
    <location>
        <begin position="17"/>
        <end position="484"/>
    </location>
</feature>
<evidence type="ECO:0000313" key="2">
    <source>
        <dbReference type="EMBL" id="CAD5121697.1"/>
    </source>
</evidence>
<sequence>MKTLFLAFLLCGFVYSIDWDVETALDKFVKADDGAFEWASIREEKYENFTHHVLNMTSQYWKNDSWSDARVWYHFLHVLVPNEIEFSESSILWIEGGRRGRDPPTVDDNVFLGVLSDICQDIKGIVAMLQMIPYQPIVYGNDPEQKRRSEDDSIAYTWRQYIENPADPEILLQFPSTKAAVKALDAIQEFTKQVRPETNIDKFLVSGGSKRGWISWLLGCVDKRVNAMAPVVLTAVNFQENLRRHWRALGGWSFALKDYYNQNITKDLNSPVVTEMMKHIDPFSYKERLTMPKVIVAACGDEFFRPDDSHVFFNELPEPKYMLLLANAQHTLVGSYHRVISTLEALFIGVNTPGYQLPKLSWERGSLPNGGYIRLTSNDNPYEVNAVSAETGERSKRDFRLVTGIPPYVNPVLWEWEDANNTAPGVWEAKYNEEDDVYVGMIMEAYFRGPKEDTHFEFTTEIQVLPDTFPFEDCVGDGCRGELV</sequence>